<evidence type="ECO:0000256" key="2">
    <source>
        <dbReference type="SAM" id="SignalP"/>
    </source>
</evidence>
<keyword evidence="1" id="KW-0812">Transmembrane</keyword>
<keyword evidence="1" id="KW-0472">Membrane</keyword>
<feature type="transmembrane region" description="Helical" evidence="1">
    <location>
        <begin position="159"/>
        <end position="181"/>
    </location>
</feature>
<evidence type="ECO:0000313" key="4">
    <source>
        <dbReference type="Proteomes" id="UP000288168"/>
    </source>
</evidence>
<accession>A0A428PQA0</accession>
<reference evidence="3 4" key="1">
    <citation type="submission" date="2017-06" db="EMBL/GenBank/DDBJ databases">
        <title>Comparative genomic analysis of Ambrosia Fusariam Clade fungi.</title>
        <authorList>
            <person name="Stajich J.E."/>
            <person name="Carrillo J."/>
            <person name="Kijimoto T."/>
            <person name="Eskalen A."/>
            <person name="O'Donnell K."/>
            <person name="Kasson M."/>
        </authorList>
    </citation>
    <scope>NUCLEOTIDE SEQUENCE [LARGE SCALE GENOMIC DNA]</scope>
    <source>
        <strain evidence="3 4">NRRL62584</strain>
    </source>
</reference>
<dbReference type="PANTHER" id="PTHR35394:SF5">
    <property type="entry name" value="DUF3176 DOMAIN-CONTAINING PROTEIN"/>
    <property type="match status" value="1"/>
</dbReference>
<dbReference type="AlphaFoldDB" id="A0A428PQA0"/>
<keyword evidence="4" id="KW-1185">Reference proteome</keyword>
<proteinExistence type="predicted"/>
<protein>
    <submittedName>
        <fullName evidence="3">Uncharacterized protein</fullName>
    </submittedName>
</protein>
<comment type="caution">
    <text evidence="3">The sequence shown here is derived from an EMBL/GenBank/DDBJ whole genome shotgun (WGS) entry which is preliminary data.</text>
</comment>
<keyword evidence="2" id="KW-0732">Signal</keyword>
<evidence type="ECO:0000256" key="1">
    <source>
        <dbReference type="SAM" id="Phobius"/>
    </source>
</evidence>
<sequence>MRTKAWILGLLPALVMTTSVLTSTLTQSVVTYPTRLEPVLGLTNANVLRATEFFSTSANMFWEVMLNGTYNEYGGGDALAEPATRFAHLFQTAENDKTLKLLNDAEDPIMGVVANVSRNIAASLSKGIATNNEYRETYATDNKVKGENLGPVTFINVRWPWLLLLGSQILMSMIFVTIIIMRTALSNLGVTKSSLLPVLFAINSEDRALVEDSTEDKYNEEFKKIADGATGVVGKFSTGLTRRGWVLKGPNDEI</sequence>
<organism evidence="3 4">
    <name type="scientific">Fusarium duplospermum</name>
    <dbReference type="NCBI Taxonomy" id="1325734"/>
    <lineage>
        <taxon>Eukaryota</taxon>
        <taxon>Fungi</taxon>
        <taxon>Dikarya</taxon>
        <taxon>Ascomycota</taxon>
        <taxon>Pezizomycotina</taxon>
        <taxon>Sordariomycetes</taxon>
        <taxon>Hypocreomycetidae</taxon>
        <taxon>Hypocreales</taxon>
        <taxon>Nectriaceae</taxon>
        <taxon>Fusarium</taxon>
        <taxon>Fusarium solani species complex</taxon>
    </lineage>
</organism>
<dbReference type="EMBL" id="NKCI01000103">
    <property type="protein sequence ID" value="RSL55207.1"/>
    <property type="molecule type" value="Genomic_DNA"/>
</dbReference>
<gene>
    <name evidence="3" type="ORF">CEP54_009451</name>
</gene>
<feature type="chain" id="PRO_5019570963" evidence="2">
    <location>
        <begin position="23"/>
        <end position="254"/>
    </location>
</feature>
<feature type="signal peptide" evidence="2">
    <location>
        <begin position="1"/>
        <end position="22"/>
    </location>
</feature>
<name>A0A428PQA0_9HYPO</name>
<evidence type="ECO:0000313" key="3">
    <source>
        <dbReference type="EMBL" id="RSL55207.1"/>
    </source>
</evidence>
<dbReference type="OrthoDB" id="5376804at2759"/>
<keyword evidence="1" id="KW-1133">Transmembrane helix</keyword>
<dbReference type="Proteomes" id="UP000288168">
    <property type="component" value="Unassembled WGS sequence"/>
</dbReference>
<dbReference type="PANTHER" id="PTHR35394">
    <property type="entry name" value="DUF3176 DOMAIN-CONTAINING PROTEIN"/>
    <property type="match status" value="1"/>
</dbReference>